<organism evidence="2">
    <name type="scientific">marine sediment metagenome</name>
    <dbReference type="NCBI Taxonomy" id="412755"/>
    <lineage>
        <taxon>unclassified sequences</taxon>
        <taxon>metagenomes</taxon>
        <taxon>ecological metagenomes</taxon>
    </lineage>
</organism>
<dbReference type="EMBL" id="BARV01005774">
    <property type="protein sequence ID" value="GAI17610.1"/>
    <property type="molecule type" value="Genomic_DNA"/>
</dbReference>
<feature type="region of interest" description="Disordered" evidence="1">
    <location>
        <begin position="103"/>
        <end position="128"/>
    </location>
</feature>
<feature type="non-terminal residue" evidence="2">
    <location>
        <position position="225"/>
    </location>
</feature>
<name>X1MSF0_9ZZZZ</name>
<reference evidence="2" key="1">
    <citation type="journal article" date="2014" name="Front. Microbiol.">
        <title>High frequency of phylogenetically diverse reductive dehalogenase-homologous genes in deep subseafloor sedimentary metagenomes.</title>
        <authorList>
            <person name="Kawai M."/>
            <person name="Futagami T."/>
            <person name="Toyoda A."/>
            <person name="Takaki Y."/>
            <person name="Nishi S."/>
            <person name="Hori S."/>
            <person name="Arai W."/>
            <person name="Tsubouchi T."/>
            <person name="Morono Y."/>
            <person name="Uchiyama I."/>
            <person name="Ito T."/>
            <person name="Fujiyama A."/>
            <person name="Inagaki F."/>
            <person name="Takami H."/>
        </authorList>
    </citation>
    <scope>NUCLEOTIDE SEQUENCE</scope>
    <source>
        <strain evidence="2">Expedition CK06-06</strain>
    </source>
</reference>
<proteinExistence type="predicted"/>
<evidence type="ECO:0000256" key="1">
    <source>
        <dbReference type="SAM" id="MobiDB-lite"/>
    </source>
</evidence>
<gene>
    <name evidence="2" type="ORF">S06H3_11722</name>
</gene>
<dbReference type="AlphaFoldDB" id="X1MSF0"/>
<sequence length="225" mass="25445">MKFLKSYSWICFDGEEDAAKAAAEAEAKAAAEVAKKKDDETKTFSQDEVNAFLAKEKRKTQDTQKQLATQLQEYKRTAQLGGEERIELEKQIEDLQKQYMTVEERSRQASEKATKKHQKDVEDLGKEKDSWKNRYTRSTINSAIAQAAVANKAIVVEQIAAMLHPSAKLAEKLDEEGKPTGVYEPRVDFQDLDKDEKPVVLDLTIPEAVKRMTELPQYGNLFEGG</sequence>
<protein>
    <submittedName>
        <fullName evidence="2">Uncharacterized protein</fullName>
    </submittedName>
</protein>
<accession>X1MSF0</accession>
<evidence type="ECO:0000313" key="2">
    <source>
        <dbReference type="EMBL" id="GAI17610.1"/>
    </source>
</evidence>
<comment type="caution">
    <text evidence="2">The sequence shown here is derived from an EMBL/GenBank/DDBJ whole genome shotgun (WGS) entry which is preliminary data.</text>
</comment>